<dbReference type="SUPFAM" id="SSF54001">
    <property type="entry name" value="Cysteine proteinases"/>
    <property type="match status" value="1"/>
</dbReference>
<dbReference type="InterPro" id="IPR011990">
    <property type="entry name" value="TPR-like_helical_dom_sf"/>
</dbReference>
<dbReference type="OrthoDB" id="98874at2"/>
<evidence type="ECO:0000313" key="6">
    <source>
        <dbReference type="Proteomes" id="UP000292347"/>
    </source>
</evidence>
<proteinExistence type="predicted"/>
<feature type="repeat" description="TPR" evidence="3">
    <location>
        <begin position="854"/>
        <end position="887"/>
    </location>
</feature>
<dbReference type="Gene3D" id="1.25.40.10">
    <property type="entry name" value="Tetratricopeptide repeat domain"/>
    <property type="match status" value="2"/>
</dbReference>
<reference evidence="5 6" key="1">
    <citation type="submission" date="2019-01" db="EMBL/GenBank/DDBJ databases">
        <title>Sphingomonas mucosissima sp. nov. and Sphingomonas desiccabilis sp. nov., from biological soil crusts in the Colorado Plateau, USA.</title>
        <authorList>
            <person name="Zhu D."/>
        </authorList>
    </citation>
    <scope>NUCLEOTIDE SEQUENCE [LARGE SCALE GENOMIC DNA]</scope>
    <source>
        <strain evidence="5 6">CP1D</strain>
    </source>
</reference>
<dbReference type="AlphaFoldDB" id="A0A4Q2IPN0"/>
<name>A0A4Q2IPN0_9SPHN</name>
<dbReference type="InterPro" id="IPR038765">
    <property type="entry name" value="Papain-like_cys_pep_sf"/>
</dbReference>
<dbReference type="InterPro" id="IPR019734">
    <property type="entry name" value="TPR_rpt"/>
</dbReference>
<dbReference type="SMART" id="SM00028">
    <property type="entry name" value="TPR"/>
    <property type="match status" value="3"/>
</dbReference>
<dbReference type="SUPFAM" id="SSF48452">
    <property type="entry name" value="TPR-like"/>
    <property type="match status" value="1"/>
</dbReference>
<evidence type="ECO:0000256" key="2">
    <source>
        <dbReference type="ARBA" id="ARBA00022803"/>
    </source>
</evidence>
<dbReference type="Gene3D" id="3.10.620.30">
    <property type="match status" value="1"/>
</dbReference>
<evidence type="ECO:0000313" key="5">
    <source>
        <dbReference type="EMBL" id="RXZ31646.1"/>
    </source>
</evidence>
<keyword evidence="1" id="KW-0677">Repeat</keyword>
<dbReference type="Gene3D" id="2.60.40.3140">
    <property type="match status" value="1"/>
</dbReference>
<organism evidence="5 6">
    <name type="scientific">Sphingomonas desiccabilis</name>
    <dbReference type="NCBI Taxonomy" id="429134"/>
    <lineage>
        <taxon>Bacteria</taxon>
        <taxon>Pseudomonadati</taxon>
        <taxon>Pseudomonadota</taxon>
        <taxon>Alphaproteobacteria</taxon>
        <taxon>Sphingomonadales</taxon>
        <taxon>Sphingomonadaceae</taxon>
        <taxon>Sphingomonas</taxon>
    </lineage>
</organism>
<dbReference type="InterPro" id="IPR024618">
    <property type="entry name" value="DUF3857"/>
</dbReference>
<gene>
    <name evidence="5" type="ORF">EO081_10465</name>
</gene>
<keyword evidence="2 3" id="KW-0802">TPR repeat</keyword>
<accession>A0A4Q2IPN0</accession>
<dbReference type="GO" id="GO:0046813">
    <property type="term" value="P:receptor-mediated virion attachment to host cell"/>
    <property type="evidence" value="ECO:0007669"/>
    <property type="project" value="TreeGrafter"/>
</dbReference>
<evidence type="ECO:0000256" key="1">
    <source>
        <dbReference type="ARBA" id="ARBA00022737"/>
    </source>
</evidence>
<dbReference type="GO" id="GO:0009279">
    <property type="term" value="C:cell outer membrane"/>
    <property type="evidence" value="ECO:0007669"/>
    <property type="project" value="TreeGrafter"/>
</dbReference>
<dbReference type="PROSITE" id="PS50005">
    <property type="entry name" value="TPR"/>
    <property type="match status" value="1"/>
</dbReference>
<sequence length="932" mass="100404">MRYRCASALALLLASAPAWAGDKPLYQPAPDWVKPAPPIDTGKLDGESPVVMLFDQQQRLHDGQSWAYTDSATRIASAQTLNQAGTVQLPWQPDGGDLIIHRVEILRGNERIDALAKGERFTVLRREEQLEQLQLTGVLTATMTVEGLRVGDVLRVTFSNTNKDPALAGNVQTVMPLVSEPLRVGFARARLLWDGATPVKWDAHGKGTPPVPVRAGAYQELEVTVPLAKAEELPGDAPPRFRRLEILEATSFADWQAVSRTMEPLYRTEGLIAPGSPLAAEVAKIKAAHAAPIDRTAAALRLVQDEVRYLFNGMAGGNYHPQSPADTWQRRYGDCKAKTLLLLALLHALDVEAEPVLASIGMGDLVTERLPSAAAFNHVIVRASVDGRTLWLDGTDSGVRREDLGDTPPFRNVLPVRAAGAGLMPLPTVAPARPQGRSTLEIDQSAGFTLPTPFKAKIEVRGAVGQELNLAASQADREQKDQMVGGILSRLLGGALIVDRAIRWDAASGIATIEASGVADSAWSLQEQKLQLGLDQAIGQLSFEPDRSRTAWQQLPVATNGPSHTEVTTRVRLPGVGKGVTLEGDRDLSGRYAGLTVKRQVTQDGEWLVARDVLLADGAEVAPAEIAAQRARVAQAKDRLLVAVAPEDRPAHWEEVMAARRDKRLGALEAVFAKDLAANPKSAEAFERRARFRSGLYDWRGALADVDQAIALGATASRHLWRAELHQQVHDDAKALADLRAAETLEPASIPVQLAIAQFEAEHGQATAALARIDRQSPTGGEQRSSLQLVRSNVLAEGGRVDDALAALDTAVKTSPGQAMLLNGRCWLKGTRNVALDTALRDCTKAIELAESPSSILDSRGMVYFRMNRLDDALADFDAALEMAPGMPASLFMRGVVRKAKGDAAGSAADFAAATLQSPRIAEEYARYGIKP</sequence>
<keyword evidence="6" id="KW-1185">Reference proteome</keyword>
<dbReference type="PANTHER" id="PTHR44858:SF1">
    <property type="entry name" value="UDP-N-ACETYLGLUCOSAMINE--PEPTIDE N-ACETYLGLUCOSAMINYLTRANSFERASE SPINDLY-RELATED"/>
    <property type="match status" value="1"/>
</dbReference>
<dbReference type="RefSeq" id="WP_129341881.1">
    <property type="nucleotide sequence ID" value="NZ_JACIDD010000002.1"/>
</dbReference>
<feature type="domain" description="DUF3857" evidence="4">
    <location>
        <begin position="62"/>
        <end position="224"/>
    </location>
</feature>
<comment type="caution">
    <text evidence="5">The sequence shown here is derived from an EMBL/GenBank/DDBJ whole genome shotgun (WGS) entry which is preliminary data.</text>
</comment>
<evidence type="ECO:0000256" key="3">
    <source>
        <dbReference type="PROSITE-ProRule" id="PRU00339"/>
    </source>
</evidence>
<dbReference type="EMBL" id="SDPT01000002">
    <property type="protein sequence ID" value="RXZ31646.1"/>
    <property type="molecule type" value="Genomic_DNA"/>
</dbReference>
<protein>
    <submittedName>
        <fullName evidence="5">DUF3857 domain-containing protein</fullName>
    </submittedName>
</protein>
<dbReference type="Proteomes" id="UP000292347">
    <property type="component" value="Unassembled WGS sequence"/>
</dbReference>
<dbReference type="Pfam" id="PF12969">
    <property type="entry name" value="DUF3857"/>
    <property type="match status" value="1"/>
</dbReference>
<dbReference type="PANTHER" id="PTHR44858">
    <property type="entry name" value="TETRATRICOPEPTIDE REPEAT PROTEIN 6"/>
    <property type="match status" value="1"/>
</dbReference>
<evidence type="ECO:0000259" key="4">
    <source>
        <dbReference type="Pfam" id="PF12969"/>
    </source>
</evidence>
<dbReference type="InterPro" id="IPR050498">
    <property type="entry name" value="Ycf3"/>
</dbReference>